<organism evidence="1">
    <name type="scientific">Arundo donax</name>
    <name type="common">Giant reed</name>
    <name type="synonym">Donax arundinaceus</name>
    <dbReference type="NCBI Taxonomy" id="35708"/>
    <lineage>
        <taxon>Eukaryota</taxon>
        <taxon>Viridiplantae</taxon>
        <taxon>Streptophyta</taxon>
        <taxon>Embryophyta</taxon>
        <taxon>Tracheophyta</taxon>
        <taxon>Spermatophyta</taxon>
        <taxon>Magnoliopsida</taxon>
        <taxon>Liliopsida</taxon>
        <taxon>Poales</taxon>
        <taxon>Poaceae</taxon>
        <taxon>PACMAD clade</taxon>
        <taxon>Arundinoideae</taxon>
        <taxon>Arundineae</taxon>
        <taxon>Arundo</taxon>
    </lineage>
</organism>
<dbReference type="AlphaFoldDB" id="A0A0A9G8P2"/>
<name>A0A0A9G8P2_ARUDO</name>
<proteinExistence type="predicted"/>
<sequence length="42" mass="4623">MLMSVWSLLSHWPLDDDGGRCAGGLEAASPPLCSFRLRCVFQ</sequence>
<accession>A0A0A9G8P2</accession>
<dbReference type="EMBL" id="GBRH01180853">
    <property type="protein sequence ID" value="JAE17043.1"/>
    <property type="molecule type" value="Transcribed_RNA"/>
</dbReference>
<evidence type="ECO:0000313" key="1">
    <source>
        <dbReference type="EMBL" id="JAE17043.1"/>
    </source>
</evidence>
<reference evidence="1" key="2">
    <citation type="journal article" date="2015" name="Data Brief">
        <title>Shoot transcriptome of the giant reed, Arundo donax.</title>
        <authorList>
            <person name="Barrero R.A."/>
            <person name="Guerrero F.D."/>
            <person name="Moolhuijzen P."/>
            <person name="Goolsby J.A."/>
            <person name="Tidwell J."/>
            <person name="Bellgard S.E."/>
            <person name="Bellgard M.I."/>
        </authorList>
    </citation>
    <scope>NUCLEOTIDE SEQUENCE</scope>
    <source>
        <tissue evidence="1">Shoot tissue taken approximately 20 cm above the soil surface</tissue>
    </source>
</reference>
<protein>
    <submittedName>
        <fullName evidence="1">Uncharacterized protein</fullName>
    </submittedName>
</protein>
<reference evidence="1" key="1">
    <citation type="submission" date="2014-09" db="EMBL/GenBank/DDBJ databases">
        <authorList>
            <person name="Magalhaes I.L.F."/>
            <person name="Oliveira U."/>
            <person name="Santos F.R."/>
            <person name="Vidigal T.H.D.A."/>
            <person name="Brescovit A.D."/>
            <person name="Santos A.J."/>
        </authorList>
    </citation>
    <scope>NUCLEOTIDE SEQUENCE</scope>
    <source>
        <tissue evidence="1">Shoot tissue taken approximately 20 cm above the soil surface</tissue>
    </source>
</reference>